<dbReference type="EC" id="2.3.2.27" evidence="14"/>
<feature type="compositionally biased region" description="Low complexity" evidence="16">
    <location>
        <begin position="303"/>
        <end position="313"/>
    </location>
</feature>
<dbReference type="InterPro" id="IPR013083">
    <property type="entry name" value="Znf_RING/FYVE/PHD"/>
</dbReference>
<evidence type="ECO:0000256" key="13">
    <source>
        <dbReference type="PROSITE-ProRule" id="PRU00175"/>
    </source>
</evidence>
<keyword evidence="11 14" id="KW-0175">Coiled coil</keyword>
<evidence type="ECO:0000313" key="18">
    <source>
        <dbReference type="EMBL" id="KAG2174118.1"/>
    </source>
</evidence>
<organism evidence="18 19">
    <name type="scientific">Mortierella isabellina</name>
    <name type="common">Filamentous fungus</name>
    <name type="synonym">Umbelopsis isabellina</name>
    <dbReference type="NCBI Taxonomy" id="91625"/>
    <lineage>
        <taxon>Eukaryota</taxon>
        <taxon>Fungi</taxon>
        <taxon>Fungi incertae sedis</taxon>
        <taxon>Mucoromycota</taxon>
        <taxon>Mucoromycotina</taxon>
        <taxon>Umbelopsidomycetes</taxon>
        <taxon>Umbelopsidales</taxon>
        <taxon>Umbelopsidaceae</taxon>
        <taxon>Umbelopsis</taxon>
    </lineage>
</organism>
<feature type="coiled-coil region" evidence="15">
    <location>
        <begin position="714"/>
        <end position="797"/>
    </location>
</feature>
<feature type="coiled-coil region" evidence="15">
    <location>
        <begin position="343"/>
        <end position="426"/>
    </location>
</feature>
<reference evidence="18" key="1">
    <citation type="submission" date="2020-12" db="EMBL/GenBank/DDBJ databases">
        <title>Metabolic potential, ecology and presence of endohyphal bacteria is reflected in genomic diversity of Mucoromycotina.</title>
        <authorList>
            <person name="Muszewska A."/>
            <person name="Okrasinska A."/>
            <person name="Steczkiewicz K."/>
            <person name="Drgas O."/>
            <person name="Orlowska M."/>
            <person name="Perlinska-Lenart U."/>
            <person name="Aleksandrzak-Piekarczyk T."/>
            <person name="Szatraj K."/>
            <person name="Zielenkiewicz U."/>
            <person name="Pilsyk S."/>
            <person name="Malc E."/>
            <person name="Mieczkowski P."/>
            <person name="Kruszewska J.S."/>
            <person name="Biernat P."/>
            <person name="Pawlowska J."/>
        </authorList>
    </citation>
    <scope>NUCLEOTIDE SEQUENCE</scope>
    <source>
        <strain evidence="18">WA0000067209</strain>
    </source>
</reference>
<dbReference type="InterPro" id="IPR018957">
    <property type="entry name" value="Znf_C3HC4_RING-type"/>
</dbReference>
<evidence type="ECO:0000256" key="7">
    <source>
        <dbReference type="ARBA" id="ARBA00022771"/>
    </source>
</evidence>
<evidence type="ECO:0000256" key="10">
    <source>
        <dbReference type="ARBA" id="ARBA00022853"/>
    </source>
</evidence>
<feature type="region of interest" description="Disordered" evidence="16">
    <location>
        <begin position="250"/>
        <end position="313"/>
    </location>
</feature>
<keyword evidence="9 14" id="KW-0862">Zinc</keyword>
<keyword evidence="6 14" id="KW-0479">Metal-binding</keyword>
<dbReference type="GO" id="GO:0033503">
    <property type="term" value="C:HULC complex"/>
    <property type="evidence" value="ECO:0007669"/>
    <property type="project" value="TreeGrafter"/>
</dbReference>
<feature type="coiled-coil region" evidence="15">
    <location>
        <begin position="484"/>
        <end position="553"/>
    </location>
</feature>
<evidence type="ECO:0000256" key="2">
    <source>
        <dbReference type="ARBA" id="ARBA00004123"/>
    </source>
</evidence>
<dbReference type="EMBL" id="JAEPQZ010000013">
    <property type="protein sequence ID" value="KAG2174118.1"/>
    <property type="molecule type" value="Genomic_DNA"/>
</dbReference>
<keyword evidence="19" id="KW-1185">Reference proteome</keyword>
<dbReference type="GO" id="GO:0016567">
    <property type="term" value="P:protein ubiquitination"/>
    <property type="evidence" value="ECO:0007669"/>
    <property type="project" value="UniProtKB-UniRule"/>
</dbReference>
<dbReference type="SUPFAM" id="SSF57850">
    <property type="entry name" value="RING/U-box"/>
    <property type="match status" value="1"/>
</dbReference>
<accession>A0A8H7PHT8</accession>
<keyword evidence="7 13" id="KW-0863">Zinc-finger</keyword>
<dbReference type="Gene3D" id="3.30.40.10">
    <property type="entry name" value="Zinc/RING finger domain, C3HC4 (zinc finger)"/>
    <property type="match status" value="1"/>
</dbReference>
<proteinExistence type="inferred from homology"/>
<dbReference type="GO" id="GO:0005634">
    <property type="term" value="C:nucleus"/>
    <property type="evidence" value="ECO:0007669"/>
    <property type="project" value="UniProtKB-SubCell"/>
</dbReference>
<evidence type="ECO:0000256" key="1">
    <source>
        <dbReference type="ARBA" id="ARBA00000900"/>
    </source>
</evidence>
<comment type="similarity">
    <text evidence="4 14">Belongs to the BRE1 family.</text>
</comment>
<dbReference type="AlphaFoldDB" id="A0A8H7PHT8"/>
<comment type="catalytic activity">
    <reaction evidence="1 14">
        <text>S-ubiquitinyl-[E2 ubiquitin-conjugating enzyme]-L-cysteine + [acceptor protein]-L-lysine = [E2 ubiquitin-conjugating enzyme]-L-cysteine + N(6)-ubiquitinyl-[acceptor protein]-L-lysine.</text>
        <dbReference type="EC" id="2.3.2.27"/>
    </reaction>
</comment>
<feature type="domain" description="RING-type" evidence="17">
    <location>
        <begin position="818"/>
        <end position="856"/>
    </location>
</feature>
<keyword evidence="10 14" id="KW-0156">Chromatin regulator</keyword>
<feature type="compositionally biased region" description="Basic and acidic residues" evidence="16">
    <location>
        <begin position="1"/>
        <end position="10"/>
    </location>
</feature>
<sequence length="870" mass="98930">MDDRKRRLGADESGSGTLPRPPLKKRFTGGGGGTSFSTPTSPVKAEPVQLTVDTTIVNPERESKASLIRSMKEAKEKAHICEDRIENLENKSRKLGYSFFTIDVLWKLTHEDLKLMDLVAQSLMRDDALDTSKLLSISESAAEKDGLANDLQQRQHDTISLAQKVMSAVQSSLISDDQFRQTVASESDAGRRKQIIDGKAHNEAAELNGLANRLIKFVRDLEERVDTLSNQRDNFKSLLAKSLEQIEAAESEADSTASELHASEKRLDRSRSMHVQSLSAGGLGGPLDSATEGKKEDVSHSSAATTPTNTNEPAIIRPDTVEVSDKTIDQAIMEQITENQMLVSFRQKELDTLNAERQQLRQEFDQLSARVANIPHDSLVDTAYYKNLQSSYEFYQDKCDALEQRMTHLSRECDIYRSDIRALEDQVRQSNMASTAAMESEIRRLDGDLARIKKTRDHSQALLDQMQSREESATALFNDQLKLVETRKANIAEVEADIKKLKESKFTTIKELFEIMGVSDHEAQAIQQAQKNVKQAEQQLQDVKDKLAASEYAQSTAIDTKTLEDAEYKARHEADALKHQLDTWAKEYAGDNGRPNAKALVEKLNQQNLELQKLKLTIEVLEPSEATILAQIDADGLAHDKLQEQNNHEVFKFIVHNDTIAKLRAEIAKYAQTFSRLKSQKEAEANRMYGFKKTNEQQSEHIKQLHDREQNVLSQAVTQELTSKKNEIERIRLQIESGNNNAKELKNKLSDQEMQANELQKILYQKDKQLERTTREKEQFEQEHDRMKRKIESMSQSDNPAEEELRQECEELRALLKCSACHLRFRSHLLLRCMHTFCKECIDIRIGTRQRRCPSCGESFGVSDVRQFYF</sequence>
<dbReference type="PANTHER" id="PTHR23163:SF0">
    <property type="entry name" value="E3 UBIQUITIN-PROTEIN LIGASE BRE1"/>
    <property type="match status" value="1"/>
</dbReference>
<evidence type="ECO:0000256" key="15">
    <source>
        <dbReference type="SAM" id="Coils"/>
    </source>
</evidence>
<dbReference type="InterPro" id="IPR001841">
    <property type="entry name" value="Znf_RING"/>
</dbReference>
<evidence type="ECO:0000256" key="11">
    <source>
        <dbReference type="ARBA" id="ARBA00023054"/>
    </source>
</evidence>
<dbReference type="InterPro" id="IPR013956">
    <property type="entry name" value="E3_ubiquit_lig_Bre1"/>
</dbReference>
<evidence type="ECO:0000256" key="5">
    <source>
        <dbReference type="ARBA" id="ARBA00022679"/>
    </source>
</evidence>
<name>A0A8H7PHT8_MORIS</name>
<keyword evidence="12 14" id="KW-0539">Nucleus</keyword>
<keyword evidence="5 14" id="KW-0808">Transferase</keyword>
<evidence type="ECO:0000256" key="12">
    <source>
        <dbReference type="ARBA" id="ARBA00023242"/>
    </source>
</evidence>
<evidence type="ECO:0000256" key="4">
    <source>
        <dbReference type="ARBA" id="ARBA00005555"/>
    </source>
</evidence>
<dbReference type="UniPathway" id="UPA00143"/>
<comment type="subcellular location">
    <subcellularLocation>
        <location evidence="2 14">Nucleus</location>
    </subcellularLocation>
</comment>
<dbReference type="InterPro" id="IPR017907">
    <property type="entry name" value="Znf_RING_CS"/>
</dbReference>
<evidence type="ECO:0000313" key="19">
    <source>
        <dbReference type="Proteomes" id="UP000654370"/>
    </source>
</evidence>
<feature type="region of interest" description="Disordered" evidence="16">
    <location>
        <begin position="1"/>
        <end position="45"/>
    </location>
</feature>
<evidence type="ECO:0000256" key="8">
    <source>
        <dbReference type="ARBA" id="ARBA00022786"/>
    </source>
</evidence>
<evidence type="ECO:0000256" key="3">
    <source>
        <dbReference type="ARBA" id="ARBA00004906"/>
    </source>
</evidence>
<keyword evidence="8 14" id="KW-0833">Ubl conjugation pathway</keyword>
<evidence type="ECO:0000256" key="9">
    <source>
        <dbReference type="ARBA" id="ARBA00022833"/>
    </source>
</evidence>
<dbReference type="PANTHER" id="PTHR23163">
    <property type="entry name" value="RING FINGER PROTEIN-RELATED"/>
    <property type="match status" value="1"/>
</dbReference>
<dbReference type="GO" id="GO:0008270">
    <property type="term" value="F:zinc ion binding"/>
    <property type="evidence" value="ECO:0007669"/>
    <property type="project" value="UniProtKB-KW"/>
</dbReference>
<protein>
    <recommendedName>
        <fullName evidence="14">E3 ubiquitin protein ligase</fullName>
        <ecNumber evidence="14">2.3.2.27</ecNumber>
    </recommendedName>
</protein>
<evidence type="ECO:0000256" key="6">
    <source>
        <dbReference type="ARBA" id="ARBA00022723"/>
    </source>
</evidence>
<dbReference type="GO" id="GO:0006325">
    <property type="term" value="P:chromatin organization"/>
    <property type="evidence" value="ECO:0007669"/>
    <property type="project" value="UniProtKB-KW"/>
</dbReference>
<dbReference type="PROSITE" id="PS50089">
    <property type="entry name" value="ZF_RING_2"/>
    <property type="match status" value="1"/>
</dbReference>
<evidence type="ECO:0000256" key="14">
    <source>
        <dbReference type="RuleBase" id="RU365038"/>
    </source>
</evidence>
<dbReference type="PROSITE" id="PS00518">
    <property type="entry name" value="ZF_RING_1"/>
    <property type="match status" value="1"/>
</dbReference>
<comment type="pathway">
    <text evidence="3 14">Protein modification; protein ubiquitination.</text>
</comment>
<evidence type="ECO:0000256" key="16">
    <source>
        <dbReference type="SAM" id="MobiDB-lite"/>
    </source>
</evidence>
<feature type="compositionally biased region" description="Basic and acidic residues" evidence="16">
    <location>
        <begin position="261"/>
        <end position="271"/>
    </location>
</feature>
<comment type="caution">
    <text evidence="18">The sequence shown here is derived from an EMBL/GenBank/DDBJ whole genome shotgun (WGS) entry which is preliminary data.</text>
</comment>
<dbReference type="Proteomes" id="UP000654370">
    <property type="component" value="Unassembled WGS sequence"/>
</dbReference>
<dbReference type="OrthoDB" id="10266039at2759"/>
<evidence type="ECO:0000259" key="17">
    <source>
        <dbReference type="PROSITE" id="PS50089"/>
    </source>
</evidence>
<gene>
    <name evidence="18" type="ORF">INT43_004138</name>
</gene>
<dbReference type="CDD" id="cd16499">
    <property type="entry name" value="RING-HC_Bre1-like"/>
    <property type="match status" value="1"/>
</dbReference>
<dbReference type="GO" id="GO:0061630">
    <property type="term" value="F:ubiquitin protein ligase activity"/>
    <property type="evidence" value="ECO:0007669"/>
    <property type="project" value="UniProtKB-EC"/>
</dbReference>
<dbReference type="Pfam" id="PF00097">
    <property type="entry name" value="zf-C3HC4"/>
    <property type="match status" value="1"/>
</dbReference>